<feature type="region of interest" description="Disordered" evidence="6">
    <location>
        <begin position="965"/>
        <end position="985"/>
    </location>
</feature>
<dbReference type="GO" id="GO:0005634">
    <property type="term" value="C:nucleus"/>
    <property type="evidence" value="ECO:0007669"/>
    <property type="project" value="UniProtKB-SubCell"/>
</dbReference>
<feature type="compositionally biased region" description="Polar residues" evidence="6">
    <location>
        <begin position="593"/>
        <end position="607"/>
    </location>
</feature>
<dbReference type="PANTHER" id="PTHR15741">
    <property type="entry name" value="BASIC HELIX-LOOP-HELIX ZIP TRANSCRIPTION FACTOR"/>
    <property type="match status" value="1"/>
</dbReference>
<proteinExistence type="predicted"/>
<evidence type="ECO:0000256" key="3">
    <source>
        <dbReference type="ARBA" id="ARBA00023125"/>
    </source>
</evidence>
<dbReference type="OrthoDB" id="6086776at2759"/>
<evidence type="ECO:0000313" key="7">
    <source>
        <dbReference type="EMBL" id="TGZ57302.1"/>
    </source>
</evidence>
<keyword evidence="2" id="KW-0805">Transcription regulation</keyword>
<feature type="compositionally biased region" description="Polar residues" evidence="6">
    <location>
        <begin position="767"/>
        <end position="782"/>
    </location>
</feature>
<evidence type="ECO:0000256" key="6">
    <source>
        <dbReference type="SAM" id="MobiDB-lite"/>
    </source>
</evidence>
<evidence type="ECO:0000313" key="8">
    <source>
        <dbReference type="Proteomes" id="UP000308267"/>
    </source>
</evidence>
<keyword evidence="5" id="KW-0539">Nucleus</keyword>
<evidence type="ECO:0000256" key="5">
    <source>
        <dbReference type="ARBA" id="ARBA00023242"/>
    </source>
</evidence>
<reference evidence="7 8" key="1">
    <citation type="journal article" date="2019" name="BMC Genomics">
        <title>New insights from Opisthorchis felineus genome: update on genomics of the epidemiologically important liver flukes.</title>
        <authorList>
            <person name="Ershov N.I."/>
            <person name="Mordvinov V.A."/>
            <person name="Prokhortchouk E.B."/>
            <person name="Pakharukova M.Y."/>
            <person name="Gunbin K.V."/>
            <person name="Ustyantsev K."/>
            <person name="Genaev M.A."/>
            <person name="Blinov A.G."/>
            <person name="Mazur A."/>
            <person name="Boulygina E."/>
            <person name="Tsygankova S."/>
            <person name="Khrameeva E."/>
            <person name="Chekanov N."/>
            <person name="Fan G."/>
            <person name="Xiao A."/>
            <person name="Zhang H."/>
            <person name="Xu X."/>
            <person name="Yang H."/>
            <person name="Solovyev V."/>
            <person name="Lee S.M."/>
            <person name="Liu X."/>
            <person name="Afonnikov D.A."/>
            <person name="Skryabin K.G."/>
        </authorList>
    </citation>
    <scope>NUCLEOTIDE SEQUENCE [LARGE SCALE GENOMIC DNA]</scope>
    <source>
        <strain evidence="7">AK-0245</strain>
        <tissue evidence="7">Whole organism</tissue>
    </source>
</reference>
<keyword evidence="3" id="KW-0238">DNA-binding</keyword>
<feature type="region of interest" description="Disordered" evidence="6">
    <location>
        <begin position="912"/>
        <end position="942"/>
    </location>
</feature>
<accession>A0A4S2L333</accession>
<dbReference type="GO" id="GO:0000978">
    <property type="term" value="F:RNA polymerase II cis-regulatory region sequence-specific DNA binding"/>
    <property type="evidence" value="ECO:0007669"/>
    <property type="project" value="TreeGrafter"/>
</dbReference>
<dbReference type="EMBL" id="SJOL01009466">
    <property type="protein sequence ID" value="TGZ57302.1"/>
    <property type="molecule type" value="Genomic_DNA"/>
</dbReference>
<dbReference type="AlphaFoldDB" id="A0A4S2L333"/>
<protein>
    <recommendedName>
        <fullName evidence="9">BHLH domain-containing protein</fullName>
    </recommendedName>
</protein>
<organism evidence="7 8">
    <name type="scientific">Opisthorchis felineus</name>
    <dbReference type="NCBI Taxonomy" id="147828"/>
    <lineage>
        <taxon>Eukaryota</taxon>
        <taxon>Metazoa</taxon>
        <taxon>Spiralia</taxon>
        <taxon>Lophotrochozoa</taxon>
        <taxon>Platyhelminthes</taxon>
        <taxon>Trematoda</taxon>
        <taxon>Digenea</taxon>
        <taxon>Opisthorchiida</taxon>
        <taxon>Opisthorchiata</taxon>
        <taxon>Opisthorchiidae</taxon>
        <taxon>Opisthorchis</taxon>
    </lineage>
</organism>
<feature type="region of interest" description="Disordered" evidence="6">
    <location>
        <begin position="767"/>
        <end position="793"/>
    </location>
</feature>
<dbReference type="STRING" id="147828.A0A4S2L333"/>
<evidence type="ECO:0000256" key="4">
    <source>
        <dbReference type="ARBA" id="ARBA00023163"/>
    </source>
</evidence>
<evidence type="ECO:0000256" key="1">
    <source>
        <dbReference type="ARBA" id="ARBA00004123"/>
    </source>
</evidence>
<dbReference type="PANTHER" id="PTHR15741:SF37">
    <property type="entry name" value="LD38259P"/>
    <property type="match status" value="1"/>
</dbReference>
<sequence length="1257" mass="139135">MTFLTKERRVQFSEELPQEIHSGHFMVSNLNDSESESEDATTIGLDDVSKDVAIHPDTSLCREKNRLDFEELESLFKFLDIAYTGKLTSPKWNQFHGMRCAVKYKIRLNNVIWREYHMQFLKNIKPFVVHFQPPPLDNHIKSEVTILEGQYWKRRPETICAEYNRWRKFTRNKILGFTKRSISDHVDELFRPPSQYSFPRSLADDFQSPAPPVDALDPTFGSLIDDIMMDFDENLDLFFGKPLAFPTPKDLALLGIGDIMQPGLLQFQPDNATTMDDPMAPTSISGQFRRPSAEQRPVYSESLSAGHVKSAQLGGIVGSSVQPLPQFVFQSVAEPFAIVPSMQVRDYGQHSQQVSNSESEFERLASVSPSILPATFSVTEGTDKPSSDQTVLRVRSVLTQDRRDRDQANSRPFTKHSHQQNSTVTSRTHPFKRHRGTVSGRLKGHSSSAVHPSDKALKSAFRNTCFEVSTTVSERGQTASGTPALLNALLHGTRSGEPEPAVPSKSQAALGAQNFSNRSVPLLSSVLMSSSACGPGLLRTPAGQFTGQTQAEPVMKSRYCFSEPHRFQGTPSLVTDCVQSVVEPNARVDRYSANGSNQVMSNESSPLSKRPTLPDADNHSCSLHTSSFTTDCRSAATPSTILTPPAVMIRPSGLLSDQYSVVPGQFVTPAQVNCISTVLNAAGFSKTPDIVQSAPILAKDEKLLNTEYTPIVSRRFSDFDGVPHSSGHSLSSLTSNTSSMPFALSGGLPRNPPSSSKPVFPVYTPYNRTSRQRTNSGTQTSKAHPLGNVSTDELRWPDTNRILAECAPETVELQRTSTASSKRHDFFLPSSSLDSCGDEDLMATDLPPLLPTESLPTVETSLSARGRSSSAGNLFPLQHPLMSKPDLTNKISSLGSTEVLSPTMCSQQPLVYTSPSCSPQPPTFPEPGSSPKTSHNSTTEDRRRHLMQAKLETLRQYIKYYGGHRRSSLRSENRELTRTHNSPSQASNCAMADAVLMMPKLQDDPTNELLPLLKRPSCLVPHAEDPSRALSSEPNNRTSYAATLFEATALIRMLREASDKRDAQMKSLMNEINSIQAATTFSPLGSGFSSLAVAWCIFHVLLLSSCRACWEKVDPMGAVPSRQLTEPFLTDPAKEFFRRYAEQRTRRCWKFYVFSLFLWELFQSYWSSVNSTSMDQFVRSLYGWLDQHCSRALLRPAIVEALCKLAITTNVLHNPSELPDESLKAVHQVTTGPAIDRRVPGFSQGEVEMTTICGTHS</sequence>
<dbReference type="CDD" id="cd21739">
    <property type="entry name" value="NES2-NLS_ChREBP-like"/>
    <property type="match status" value="1"/>
</dbReference>
<dbReference type="InterPro" id="IPR052207">
    <property type="entry name" value="Max-like/E-box_TFs"/>
</dbReference>
<feature type="compositionally biased region" description="Polar residues" evidence="6">
    <location>
        <begin position="419"/>
        <end position="428"/>
    </location>
</feature>
<dbReference type="Proteomes" id="UP000308267">
    <property type="component" value="Unassembled WGS sequence"/>
</dbReference>
<dbReference type="GO" id="GO:0000981">
    <property type="term" value="F:DNA-binding transcription factor activity, RNA polymerase II-specific"/>
    <property type="evidence" value="ECO:0007669"/>
    <property type="project" value="TreeGrafter"/>
</dbReference>
<feature type="compositionally biased region" description="Basic and acidic residues" evidence="6">
    <location>
        <begin position="969"/>
        <end position="978"/>
    </location>
</feature>
<keyword evidence="4" id="KW-0804">Transcription</keyword>
<comment type="subcellular location">
    <subcellularLocation>
        <location evidence="1">Nucleus</location>
    </subcellularLocation>
</comment>
<evidence type="ECO:0000256" key="2">
    <source>
        <dbReference type="ARBA" id="ARBA00023015"/>
    </source>
</evidence>
<feature type="region of interest" description="Disordered" evidence="6">
    <location>
        <begin position="396"/>
        <end position="454"/>
    </location>
</feature>
<gene>
    <name evidence="7" type="ORF">CRM22_009953</name>
</gene>
<evidence type="ECO:0008006" key="9">
    <source>
        <dbReference type="Google" id="ProtNLM"/>
    </source>
</evidence>
<comment type="caution">
    <text evidence="7">The sequence shown here is derived from an EMBL/GenBank/DDBJ whole genome shotgun (WGS) entry which is preliminary data.</text>
</comment>
<name>A0A4S2L333_OPIFE</name>
<keyword evidence="8" id="KW-1185">Reference proteome</keyword>
<feature type="region of interest" description="Disordered" evidence="6">
    <location>
        <begin position="589"/>
        <end position="618"/>
    </location>
</feature>